<dbReference type="Proteomes" id="UP000006872">
    <property type="component" value="Chromosome"/>
</dbReference>
<keyword evidence="2" id="KW-1185">Reference proteome</keyword>
<dbReference type="EMBL" id="CP002272">
    <property type="protein sequence ID" value="ADO50284.1"/>
    <property type="molecule type" value="Genomic_DNA"/>
</dbReference>
<protein>
    <submittedName>
        <fullName evidence="1">Uncharacterized protein</fullName>
    </submittedName>
</protein>
<dbReference type="KEGG" id="esc:Entcl_4051"/>
<dbReference type="HOGENOM" id="CLU_2805836_0_0_6"/>
<dbReference type="eggNOG" id="ENOG502ZNB6">
    <property type="taxonomic scope" value="Bacteria"/>
</dbReference>
<name>E3G1J9_ENTLS</name>
<evidence type="ECO:0000313" key="1">
    <source>
        <dbReference type="EMBL" id="ADO50284.1"/>
    </source>
</evidence>
<sequence>MMNLTPADPDARERVDRARVLTNVMLENPDAGPNYVLLMILAEQLQHLHDIFEAAERHRIQDARLPL</sequence>
<proteinExistence type="predicted"/>
<reference evidence="1 2" key="2">
    <citation type="journal article" date="2011" name="Stand. Genomic Sci.">
        <title>Complete genome sequence of 'Enterobacter lignolyticus' SCF1.</title>
        <authorList>
            <person name="Deangelis K.M."/>
            <person name="D'Haeseleer P."/>
            <person name="Chivian D."/>
            <person name="Fortney J.L."/>
            <person name="Khudyakov J."/>
            <person name="Simmons B."/>
            <person name="Woo H."/>
            <person name="Arkin A.P."/>
            <person name="Davenport K.W."/>
            <person name="Goodwin L."/>
            <person name="Chen A."/>
            <person name="Ivanova N."/>
            <person name="Kyrpides N.C."/>
            <person name="Mavromatis K."/>
            <person name="Woyke T."/>
            <person name="Hazen T.C."/>
        </authorList>
    </citation>
    <scope>NUCLEOTIDE SEQUENCE [LARGE SCALE GENOMIC DNA]</scope>
    <source>
        <strain evidence="1 2">SCF1</strain>
    </source>
</reference>
<organism evidence="1 2">
    <name type="scientific">Enterobacter lignolyticus (strain SCF1)</name>
    <dbReference type="NCBI Taxonomy" id="701347"/>
    <lineage>
        <taxon>Bacteria</taxon>
        <taxon>Pseudomonadati</taxon>
        <taxon>Pseudomonadota</taxon>
        <taxon>Gammaproteobacteria</taxon>
        <taxon>Enterobacterales</taxon>
        <taxon>Enterobacteriaceae</taxon>
        <taxon>Pluralibacter</taxon>
    </lineage>
</organism>
<dbReference type="AlphaFoldDB" id="E3G1J9"/>
<evidence type="ECO:0000313" key="2">
    <source>
        <dbReference type="Proteomes" id="UP000006872"/>
    </source>
</evidence>
<accession>E3G1J9</accession>
<reference evidence="2" key="1">
    <citation type="submission" date="2010-10" db="EMBL/GenBank/DDBJ databases">
        <title>Complete sequence of Enterobacter cloacae SCF1.</title>
        <authorList>
            <consortium name="US DOE Joint Genome Institute"/>
            <person name="Lucas S."/>
            <person name="Copeland A."/>
            <person name="Lapidus A."/>
            <person name="Cheng J.-F."/>
            <person name="Bruce D."/>
            <person name="Goodwin L."/>
            <person name="Pitluck S."/>
            <person name="Davenport K."/>
            <person name="Detter J.C."/>
            <person name="Han C."/>
            <person name="Tapia R."/>
            <person name="Land M."/>
            <person name="Hauser L."/>
            <person name="Chang Y.-J."/>
            <person name="Jeffries C."/>
            <person name="Kyrpides N."/>
            <person name="Ivanova N."/>
            <person name="Mikhailova N."/>
            <person name="DeAngelis K."/>
            <person name="Arkin A.P."/>
            <person name="Chivian D."/>
            <person name="Edwards B."/>
            <person name="Woo H."/>
            <person name="Hazen T.C."/>
            <person name="Woyke T."/>
        </authorList>
    </citation>
    <scope>NUCLEOTIDE SEQUENCE [LARGE SCALE GENOMIC DNA]</scope>
    <source>
        <strain evidence="2">SCF1</strain>
    </source>
</reference>
<gene>
    <name evidence="1" type="ordered locus">Entcl_4051</name>
</gene>